<dbReference type="PANTHER" id="PTHR36836">
    <property type="entry name" value="COLANIC ACID BIOSYNTHESIS PROTEIN WCAK"/>
    <property type="match status" value="1"/>
</dbReference>
<keyword evidence="3" id="KW-1185">Reference proteome</keyword>
<evidence type="ECO:0000259" key="1">
    <source>
        <dbReference type="Pfam" id="PF04230"/>
    </source>
</evidence>
<evidence type="ECO:0000313" key="2">
    <source>
        <dbReference type="EMBL" id="GAF47071.1"/>
    </source>
</evidence>
<protein>
    <recommendedName>
        <fullName evidence="1">Polysaccharide pyruvyl transferase domain-containing protein</fullName>
    </recommendedName>
</protein>
<dbReference type="EMBL" id="BAWF01000036">
    <property type="protein sequence ID" value="GAF47071.1"/>
    <property type="molecule type" value="Genomic_DNA"/>
</dbReference>
<accession>X0Q8B3</accession>
<dbReference type="AlphaFoldDB" id="X0Q8B3"/>
<dbReference type="RefSeq" id="WP_156046641.1">
    <property type="nucleotide sequence ID" value="NZ_BAWF01000036.1"/>
</dbReference>
<gene>
    <name evidence="2" type="ORF">RW1_036_00980</name>
</gene>
<dbReference type="PANTHER" id="PTHR36836:SF1">
    <property type="entry name" value="COLANIC ACID BIOSYNTHESIS PROTEIN WCAK"/>
    <property type="match status" value="1"/>
</dbReference>
<dbReference type="Pfam" id="PF04230">
    <property type="entry name" value="PS_pyruv_trans"/>
    <property type="match status" value="1"/>
</dbReference>
<organism evidence="2 3">
    <name type="scientific">Rhodococcus wratislaviensis NBRC 100605</name>
    <dbReference type="NCBI Taxonomy" id="1219028"/>
    <lineage>
        <taxon>Bacteria</taxon>
        <taxon>Bacillati</taxon>
        <taxon>Actinomycetota</taxon>
        <taxon>Actinomycetes</taxon>
        <taxon>Mycobacteriales</taxon>
        <taxon>Nocardiaceae</taxon>
        <taxon>Rhodococcus</taxon>
    </lineage>
</organism>
<dbReference type="OrthoDB" id="9770347at2"/>
<comment type="caution">
    <text evidence="2">The sequence shown here is derived from an EMBL/GenBank/DDBJ whole genome shotgun (WGS) entry which is preliminary data.</text>
</comment>
<feature type="domain" description="Polysaccharide pyruvyl transferase" evidence="1">
    <location>
        <begin position="144"/>
        <end position="346"/>
    </location>
</feature>
<dbReference type="InterPro" id="IPR007345">
    <property type="entry name" value="Polysacch_pyruvyl_Trfase"/>
</dbReference>
<name>X0Q8B3_RHOWR</name>
<reference evidence="2 3" key="1">
    <citation type="submission" date="2014-02" db="EMBL/GenBank/DDBJ databases">
        <title>Whole genome shotgun sequence of Rhodococcus wratislaviensis NBRC 100605.</title>
        <authorList>
            <person name="Hosoyama A."/>
            <person name="Tsuchikane K."/>
            <person name="Yoshida I."/>
            <person name="Ohji S."/>
            <person name="Ichikawa N."/>
            <person name="Yamazoe A."/>
            <person name="Fujita N."/>
        </authorList>
    </citation>
    <scope>NUCLEOTIDE SEQUENCE [LARGE SCALE GENOMIC DNA]</scope>
    <source>
        <strain evidence="2 3">NBRC 100605</strain>
    </source>
</reference>
<sequence length="414" mass="45162">MIKHLKSLASSYLFVSIELILLRACVCIGAFGSRSDGDSRILLLNPPGAGNIGDQAMFESFVQNSDAPVTAIVRSKNAYDYQNLDGAKGFDVCRLQNLVYGRGLSQWRDGFRFGRALRGCSAFGVLGADLMDGCYGLRPSAVQWLLCLASQDAGRDVRVVGFSWNSKANRHIVRLARAASRRGADLILRDPDSFQRIVDHGIESPTNSADVVFLLNGAAPEWDLYRSLNSIRVQGRRLALVNVSGLIGSRYDQVPEYVAILKYLISENYAVALVPHVSHRSSDDIVAQDLVWQGIDSRWVIKVDRLLKPREVRLLASIADLVVTGRMHLSILALSEGVPCVVFSTSGKVSGLMSMMDMEGFAIEPQTGCGQSVIDCVEYVHEHRSEVLARIESGVSTARRLAAVNFTGPSGVAS</sequence>
<proteinExistence type="predicted"/>
<dbReference type="Proteomes" id="UP000019491">
    <property type="component" value="Unassembled WGS sequence"/>
</dbReference>
<evidence type="ECO:0000313" key="3">
    <source>
        <dbReference type="Proteomes" id="UP000019491"/>
    </source>
</evidence>